<protein>
    <recommendedName>
        <fullName evidence="4">Leucine-rich repeat domain-containing protein</fullName>
    </recommendedName>
</protein>
<evidence type="ECO:0000313" key="2">
    <source>
        <dbReference type="EMBL" id="OGH85094.1"/>
    </source>
</evidence>
<dbReference type="EMBL" id="MFQW01000048">
    <property type="protein sequence ID" value="OGH85094.1"/>
    <property type="molecule type" value="Genomic_DNA"/>
</dbReference>
<organism evidence="2 3">
    <name type="scientific">Candidatus Magasanikbacteria bacterium RIFOXYC12_FULL_33_11</name>
    <dbReference type="NCBI Taxonomy" id="1798701"/>
    <lineage>
        <taxon>Bacteria</taxon>
        <taxon>Candidatus Magasanikiibacteriota</taxon>
    </lineage>
</organism>
<feature type="chain" id="PRO_5009525823" description="Leucine-rich repeat domain-containing protein" evidence="1">
    <location>
        <begin position="24"/>
        <end position="295"/>
    </location>
</feature>
<feature type="signal peptide" evidence="1">
    <location>
        <begin position="1"/>
        <end position="23"/>
    </location>
</feature>
<evidence type="ECO:0000256" key="1">
    <source>
        <dbReference type="SAM" id="SignalP"/>
    </source>
</evidence>
<dbReference type="Gene3D" id="3.80.10.10">
    <property type="entry name" value="Ribonuclease Inhibitor"/>
    <property type="match status" value="1"/>
</dbReference>
<comment type="caution">
    <text evidence="2">The sequence shown here is derived from an EMBL/GenBank/DDBJ whole genome shotgun (WGS) entry which is preliminary data.</text>
</comment>
<gene>
    <name evidence="2" type="ORF">A2493_00885</name>
</gene>
<dbReference type="InterPro" id="IPR032675">
    <property type="entry name" value="LRR_dom_sf"/>
</dbReference>
<dbReference type="SUPFAM" id="SSF52058">
    <property type="entry name" value="L domain-like"/>
    <property type="match status" value="1"/>
</dbReference>
<dbReference type="Proteomes" id="UP000178349">
    <property type="component" value="Unassembled WGS sequence"/>
</dbReference>
<keyword evidence="1" id="KW-0732">Signal</keyword>
<reference evidence="2 3" key="1">
    <citation type="journal article" date="2016" name="Nat. Commun.">
        <title>Thousands of microbial genomes shed light on interconnected biogeochemical processes in an aquifer system.</title>
        <authorList>
            <person name="Anantharaman K."/>
            <person name="Brown C.T."/>
            <person name="Hug L.A."/>
            <person name="Sharon I."/>
            <person name="Castelle C.J."/>
            <person name="Probst A.J."/>
            <person name="Thomas B.C."/>
            <person name="Singh A."/>
            <person name="Wilkins M.J."/>
            <person name="Karaoz U."/>
            <person name="Brodie E.L."/>
            <person name="Williams K.H."/>
            <person name="Hubbard S.S."/>
            <person name="Banfield J.F."/>
        </authorList>
    </citation>
    <scope>NUCLEOTIDE SEQUENCE [LARGE SCALE GENOMIC DNA]</scope>
</reference>
<name>A0A1F6NN74_9BACT</name>
<accession>A0A1F6NN74</accession>
<proteinExistence type="predicted"/>
<evidence type="ECO:0008006" key="4">
    <source>
        <dbReference type="Google" id="ProtNLM"/>
    </source>
</evidence>
<sequence>MKKFFLVLSIIVSVVVPTFSVNAATNTNNLLGRSRPNTLPEGCQREGIVDSMFSNDMFLDAIYKSVGYNSIFVPGSNSQLGPYEKRTDLEGITVSDVLNLKNIEVRNASSVKGMSCFINLENYGGYRTVTNNYKYFSELKKLKTIRVSYSVDENVDGLKNVTSLEKFEAFFSNLKNVDGLKNNKKMKKIVVNYSALSDISGLSEMTELVDLNFYSTSVRDISSLQNLPNLERILLVRTAVEDLSPLVNNQFLGEKTTIYLSGSYENSRLVGEVLEKYLDDIETLRSRGITVSAPF</sequence>
<dbReference type="AlphaFoldDB" id="A0A1F6NN74"/>
<evidence type="ECO:0000313" key="3">
    <source>
        <dbReference type="Proteomes" id="UP000178349"/>
    </source>
</evidence>